<comment type="caution">
    <text evidence="10">The sequence shown here is derived from an EMBL/GenBank/DDBJ whole genome shotgun (WGS) entry which is preliminary data.</text>
</comment>
<evidence type="ECO:0000313" key="11">
    <source>
        <dbReference type="Proteomes" id="UP000022910"/>
    </source>
</evidence>
<evidence type="ECO:0000256" key="7">
    <source>
        <dbReference type="PIRSR" id="PIRSR602401-1"/>
    </source>
</evidence>
<dbReference type="EMBL" id="JEMT01029057">
    <property type="protein sequence ID" value="EXX53165.1"/>
    <property type="molecule type" value="Genomic_DNA"/>
</dbReference>
<dbReference type="SUPFAM" id="SSF48264">
    <property type="entry name" value="Cytochrome P450"/>
    <property type="match status" value="1"/>
</dbReference>
<dbReference type="SMR" id="A0A015IGP9"/>
<dbReference type="STRING" id="1432141.A0A015IGP9"/>
<protein>
    <submittedName>
        <fullName evidence="10">Sterol 14-demethylase</fullName>
    </submittedName>
</protein>
<keyword evidence="9" id="KW-0812">Transmembrane</keyword>
<keyword evidence="5 7" id="KW-0408">Iron</keyword>
<keyword evidence="10" id="KW-0808">Transferase</keyword>
<dbReference type="InterPro" id="IPR036396">
    <property type="entry name" value="Cyt_P450_sf"/>
</dbReference>
<evidence type="ECO:0000256" key="2">
    <source>
        <dbReference type="ARBA" id="ARBA00022617"/>
    </source>
</evidence>
<dbReference type="GO" id="GO:0005506">
    <property type="term" value="F:iron ion binding"/>
    <property type="evidence" value="ECO:0007669"/>
    <property type="project" value="InterPro"/>
</dbReference>
<evidence type="ECO:0000256" key="6">
    <source>
        <dbReference type="ARBA" id="ARBA00023033"/>
    </source>
</evidence>
<evidence type="ECO:0000256" key="1">
    <source>
        <dbReference type="ARBA" id="ARBA00010617"/>
    </source>
</evidence>
<dbReference type="HOGENOM" id="CLU_001570_12_0_1"/>
<gene>
    <name evidence="10" type="ORF">RirG_246500</name>
</gene>
<dbReference type="Proteomes" id="UP000022910">
    <property type="component" value="Unassembled WGS sequence"/>
</dbReference>
<keyword evidence="9" id="KW-1133">Transmembrane helix</keyword>
<dbReference type="PRINTS" id="PR00385">
    <property type="entry name" value="P450"/>
</dbReference>
<dbReference type="GO" id="GO:0032259">
    <property type="term" value="P:methylation"/>
    <property type="evidence" value="ECO:0007669"/>
    <property type="project" value="UniProtKB-KW"/>
</dbReference>
<dbReference type="GO" id="GO:0020037">
    <property type="term" value="F:heme binding"/>
    <property type="evidence" value="ECO:0007669"/>
    <property type="project" value="InterPro"/>
</dbReference>
<evidence type="ECO:0000256" key="4">
    <source>
        <dbReference type="ARBA" id="ARBA00023002"/>
    </source>
</evidence>
<dbReference type="GO" id="GO:0008168">
    <property type="term" value="F:methyltransferase activity"/>
    <property type="evidence" value="ECO:0007669"/>
    <property type="project" value="UniProtKB-KW"/>
</dbReference>
<reference evidence="10 11" key="1">
    <citation type="submission" date="2014-02" db="EMBL/GenBank/DDBJ databases">
        <title>Single nucleus genome sequencing reveals high similarity among nuclei of an endomycorrhizal fungus.</title>
        <authorList>
            <person name="Lin K."/>
            <person name="Geurts R."/>
            <person name="Zhang Z."/>
            <person name="Limpens E."/>
            <person name="Saunders D.G."/>
            <person name="Mu D."/>
            <person name="Pang E."/>
            <person name="Cao H."/>
            <person name="Cha H."/>
            <person name="Lin T."/>
            <person name="Zhou Q."/>
            <person name="Shang Y."/>
            <person name="Li Y."/>
            <person name="Ivanov S."/>
            <person name="Sharma T."/>
            <person name="Velzen R.V."/>
            <person name="Ruijter N.D."/>
            <person name="Aanen D.K."/>
            <person name="Win J."/>
            <person name="Kamoun S."/>
            <person name="Bisseling T."/>
            <person name="Huang S."/>
        </authorList>
    </citation>
    <scope>NUCLEOTIDE SEQUENCE [LARGE SCALE GENOMIC DNA]</scope>
    <source>
        <strain evidence="11">DAOM197198w</strain>
    </source>
</reference>
<dbReference type="AlphaFoldDB" id="A0A015IGP9"/>
<dbReference type="PROSITE" id="PS00086">
    <property type="entry name" value="CYTOCHROME_P450"/>
    <property type="match status" value="1"/>
</dbReference>
<evidence type="ECO:0000256" key="3">
    <source>
        <dbReference type="ARBA" id="ARBA00022723"/>
    </source>
</evidence>
<dbReference type="InterPro" id="IPR017972">
    <property type="entry name" value="Cyt_P450_CS"/>
</dbReference>
<dbReference type="InterPro" id="IPR001128">
    <property type="entry name" value="Cyt_P450"/>
</dbReference>
<evidence type="ECO:0000256" key="5">
    <source>
        <dbReference type="ARBA" id="ARBA00023004"/>
    </source>
</evidence>
<keyword evidence="9" id="KW-0472">Membrane</keyword>
<keyword evidence="10" id="KW-0489">Methyltransferase</keyword>
<dbReference type="InterPro" id="IPR050196">
    <property type="entry name" value="Cytochrome_P450_Monoox"/>
</dbReference>
<keyword evidence="3 7" id="KW-0479">Metal-binding</keyword>
<keyword evidence="6 8" id="KW-0503">Monooxygenase</keyword>
<comment type="cofactor">
    <cofactor evidence="7">
        <name>heme</name>
        <dbReference type="ChEBI" id="CHEBI:30413"/>
    </cofactor>
</comment>
<keyword evidence="2 7" id="KW-0349">Heme</keyword>
<dbReference type="PRINTS" id="PR00463">
    <property type="entry name" value="EP450I"/>
</dbReference>
<evidence type="ECO:0000313" key="10">
    <source>
        <dbReference type="EMBL" id="EXX53165.1"/>
    </source>
</evidence>
<dbReference type="PANTHER" id="PTHR24291">
    <property type="entry name" value="CYTOCHROME P450 FAMILY 4"/>
    <property type="match status" value="1"/>
</dbReference>
<dbReference type="GO" id="GO:0004497">
    <property type="term" value="F:monooxygenase activity"/>
    <property type="evidence" value="ECO:0007669"/>
    <property type="project" value="UniProtKB-KW"/>
</dbReference>
<comment type="similarity">
    <text evidence="1 8">Belongs to the cytochrome P450 family.</text>
</comment>
<evidence type="ECO:0000256" key="8">
    <source>
        <dbReference type="RuleBase" id="RU000461"/>
    </source>
</evidence>
<dbReference type="GO" id="GO:0016705">
    <property type="term" value="F:oxidoreductase activity, acting on paired donors, with incorporation or reduction of molecular oxygen"/>
    <property type="evidence" value="ECO:0007669"/>
    <property type="project" value="InterPro"/>
</dbReference>
<sequence>MIFGLFENFGIYDCVLFLTLTYVAYYYYKYFTRENPLPGPFPFPLVGNFPQILWFIGNIEMFFNCCYKKYGDIYEIYTINIRTIVLCQRKYLDNILSKNTHEMKIPKCKILTKELGSEGKGLTLNNDYKSWMFNRHFFNQAILSPKFTNEAIEQTNKLFNELESYWSKLFLKEEIIKENKNILNFSEWFQYYTNDITIKLLSGKRSYSMATYFNTLSDEKADYPEDAVKLSQTFHKPITEYSIFFVVPPFIRHNIPFFKNKANSILQTLDNVNQTLDAIIKSRRQEIEDTSLNEPLQNDMLTSMIIKNTLRDNNYIETGEAMRSLTDAEIRANMQEAINSAALKIGNMLSFIVYYIAHNPDVKKKLLEEIDSIFQGDKIRPITKDDFYSLSYCEAIVKEVARIFPVTHLITRYIDNPSETAEYHWPAGTLFVINSKVIQNNDDDWEEPNKFNPDRWMVENFEPNKNSFLMFGGGSRFCPGRKLSMIELVCLTALIFRKYEVDLVDMNAPIKVTSDPGLVRCLSLLVEIRPRNCYVGADY</sequence>
<dbReference type="Pfam" id="PF00067">
    <property type="entry name" value="p450"/>
    <property type="match status" value="1"/>
</dbReference>
<accession>A0A015IGP9</accession>
<dbReference type="PANTHER" id="PTHR24291:SF50">
    <property type="entry name" value="BIFUNCTIONAL ALBAFLAVENONE MONOOXYGENASE_TERPENE SYNTHASE"/>
    <property type="match status" value="1"/>
</dbReference>
<evidence type="ECO:0000256" key="9">
    <source>
        <dbReference type="SAM" id="Phobius"/>
    </source>
</evidence>
<feature type="transmembrane region" description="Helical" evidence="9">
    <location>
        <begin position="9"/>
        <end position="28"/>
    </location>
</feature>
<dbReference type="InterPro" id="IPR002401">
    <property type="entry name" value="Cyt_P450_E_grp-I"/>
</dbReference>
<organism evidence="10 11">
    <name type="scientific">Rhizophagus irregularis (strain DAOM 197198w)</name>
    <name type="common">Glomus intraradices</name>
    <dbReference type="NCBI Taxonomy" id="1432141"/>
    <lineage>
        <taxon>Eukaryota</taxon>
        <taxon>Fungi</taxon>
        <taxon>Fungi incertae sedis</taxon>
        <taxon>Mucoromycota</taxon>
        <taxon>Glomeromycotina</taxon>
        <taxon>Glomeromycetes</taxon>
        <taxon>Glomerales</taxon>
        <taxon>Glomeraceae</taxon>
        <taxon>Rhizophagus</taxon>
    </lineage>
</organism>
<keyword evidence="11" id="KW-1185">Reference proteome</keyword>
<name>A0A015IGP9_RHIIW</name>
<proteinExistence type="inferred from homology"/>
<keyword evidence="4 8" id="KW-0560">Oxidoreductase</keyword>
<dbReference type="CDD" id="cd00302">
    <property type="entry name" value="cytochrome_P450"/>
    <property type="match status" value="1"/>
</dbReference>
<feature type="binding site" description="axial binding residue" evidence="7">
    <location>
        <position position="478"/>
    </location>
    <ligand>
        <name>heme</name>
        <dbReference type="ChEBI" id="CHEBI:30413"/>
    </ligand>
    <ligandPart>
        <name>Fe</name>
        <dbReference type="ChEBI" id="CHEBI:18248"/>
    </ligandPart>
</feature>
<dbReference type="Gene3D" id="1.10.630.10">
    <property type="entry name" value="Cytochrome P450"/>
    <property type="match status" value="1"/>
</dbReference>